<dbReference type="Pfam" id="PF01471">
    <property type="entry name" value="PG_binding_1"/>
    <property type="match status" value="1"/>
</dbReference>
<evidence type="ECO:0000313" key="13">
    <source>
        <dbReference type="EMBL" id="CAK7336177.1"/>
    </source>
</evidence>
<evidence type="ECO:0000256" key="8">
    <source>
        <dbReference type="ARBA" id="ARBA00023145"/>
    </source>
</evidence>
<comment type="cofactor">
    <cofactor evidence="10">
        <name>Zn(2+)</name>
        <dbReference type="ChEBI" id="CHEBI:29105"/>
    </cofactor>
    <text evidence="10">Binds 2 Zn(2+) ions per subunit.</text>
</comment>
<dbReference type="SUPFAM" id="SSF47090">
    <property type="entry name" value="PGBD-like"/>
    <property type="match status" value="1"/>
</dbReference>
<feature type="binding site" evidence="10">
    <location>
        <position position="216"/>
    </location>
    <ligand>
        <name>Ca(2+)</name>
        <dbReference type="ChEBI" id="CHEBI:29108"/>
        <label>3</label>
    </ligand>
</feature>
<dbReference type="Gene3D" id="3.40.390.10">
    <property type="entry name" value="Collagenase (Catalytic Domain)"/>
    <property type="match status" value="1"/>
</dbReference>
<evidence type="ECO:0000313" key="14">
    <source>
        <dbReference type="Proteomes" id="UP001314170"/>
    </source>
</evidence>
<dbReference type="InterPro" id="IPR021190">
    <property type="entry name" value="Pept_M10A"/>
</dbReference>
<dbReference type="InterPro" id="IPR002477">
    <property type="entry name" value="Peptidoglycan-bd-like"/>
</dbReference>
<feature type="binding site" evidence="10">
    <location>
        <position position="217"/>
    </location>
    <ligand>
        <name>Ca(2+)</name>
        <dbReference type="ChEBI" id="CHEBI:29108"/>
        <label>3</label>
    </ligand>
</feature>
<evidence type="ECO:0000256" key="10">
    <source>
        <dbReference type="PIRSR" id="PIRSR621190-2"/>
    </source>
</evidence>
<evidence type="ECO:0000256" key="6">
    <source>
        <dbReference type="ARBA" id="ARBA00022833"/>
    </source>
</evidence>
<name>A0AAV1RLD1_9ROSI</name>
<evidence type="ECO:0000256" key="1">
    <source>
        <dbReference type="ARBA" id="ARBA00009614"/>
    </source>
</evidence>
<protein>
    <recommendedName>
        <fullName evidence="12">Peptidase metallopeptidase domain-containing protein</fullName>
    </recommendedName>
</protein>
<evidence type="ECO:0000259" key="12">
    <source>
        <dbReference type="SMART" id="SM00235"/>
    </source>
</evidence>
<dbReference type="GO" id="GO:0030574">
    <property type="term" value="P:collagen catabolic process"/>
    <property type="evidence" value="ECO:0007669"/>
    <property type="project" value="TreeGrafter"/>
</dbReference>
<organism evidence="13 14">
    <name type="scientific">Dovyalis caffra</name>
    <dbReference type="NCBI Taxonomy" id="77055"/>
    <lineage>
        <taxon>Eukaryota</taxon>
        <taxon>Viridiplantae</taxon>
        <taxon>Streptophyta</taxon>
        <taxon>Embryophyta</taxon>
        <taxon>Tracheophyta</taxon>
        <taxon>Spermatophyta</taxon>
        <taxon>Magnoliopsida</taxon>
        <taxon>eudicotyledons</taxon>
        <taxon>Gunneridae</taxon>
        <taxon>Pentapetalae</taxon>
        <taxon>rosids</taxon>
        <taxon>fabids</taxon>
        <taxon>Malpighiales</taxon>
        <taxon>Salicaceae</taxon>
        <taxon>Flacourtieae</taxon>
        <taxon>Dovyalis</taxon>
    </lineage>
</organism>
<feature type="binding site" evidence="10">
    <location>
        <position position="258"/>
    </location>
    <ligand>
        <name>Zn(2+)</name>
        <dbReference type="ChEBI" id="CHEBI:29105"/>
        <label>2</label>
        <note>catalytic</note>
    </ligand>
</feature>
<dbReference type="InterPro" id="IPR024079">
    <property type="entry name" value="MetalloPept_cat_dom_sf"/>
</dbReference>
<dbReference type="Pfam" id="PF00413">
    <property type="entry name" value="Peptidase_M10"/>
    <property type="match status" value="1"/>
</dbReference>
<dbReference type="InterPro" id="IPR036365">
    <property type="entry name" value="PGBD-like_sf"/>
</dbReference>
<dbReference type="PRINTS" id="PR00138">
    <property type="entry name" value="MATRIXIN"/>
</dbReference>
<comment type="cofactor">
    <cofactor evidence="10">
        <name>Ca(2+)</name>
        <dbReference type="ChEBI" id="CHEBI:29108"/>
    </cofactor>
    <text evidence="10">Can bind about 5 Ca(2+) ions per subunit.</text>
</comment>
<sequence>MASKTFYFITFTSLHLLPYLFHSISAHPTVQEQSPFQFIKHVQGCKKGDNMKGIHSLKKHLHRFGYLEHKHAINSTKDTGDHFDEHVEIAIKTYQINFNLKPTGVLDPETVAQMIMPRCGVPDIIDGKTRMKAAGTYNIKYAFFNGSPKWPLFKKVLNWGLRPGIRRDVISPLVEFAFLSWSGVTPFAYNFVDENLTVADIKIGFTSRSAGDQILDGPGGQLAYANPPTAGTFYYDSDEKWSDGPVPGAYDMGSVGLHELGHVLGLAHSSVENAAMWPSLKSGITKGLAADDIQGMKTLYGS</sequence>
<feature type="binding site" evidence="10">
    <location>
        <position position="239"/>
    </location>
    <ligand>
        <name>Ca(2+)</name>
        <dbReference type="ChEBI" id="CHEBI:29108"/>
        <label>1</label>
    </ligand>
</feature>
<evidence type="ECO:0000256" key="5">
    <source>
        <dbReference type="ARBA" id="ARBA00022801"/>
    </source>
</evidence>
<dbReference type="PROSITE" id="PS00546">
    <property type="entry name" value="CYSTEINE_SWITCH"/>
    <property type="match status" value="1"/>
</dbReference>
<feature type="binding site" evidence="10">
    <location>
        <position position="239"/>
    </location>
    <ligand>
        <name>Ca(2+)</name>
        <dbReference type="ChEBI" id="CHEBI:29108"/>
        <label>3</label>
    </ligand>
</feature>
<keyword evidence="3 10" id="KW-0479">Metal-binding</keyword>
<dbReference type="Proteomes" id="UP001314170">
    <property type="component" value="Unassembled WGS sequence"/>
</dbReference>
<evidence type="ECO:0000256" key="7">
    <source>
        <dbReference type="ARBA" id="ARBA00023049"/>
    </source>
</evidence>
<dbReference type="InterPro" id="IPR001818">
    <property type="entry name" value="Pept_M10_metallopeptidase"/>
</dbReference>
<comment type="similarity">
    <text evidence="1">Belongs to the peptidase M10A family. Matrix metalloproteinases (MMPs) subfamily.</text>
</comment>
<dbReference type="PANTHER" id="PTHR10201">
    <property type="entry name" value="MATRIX METALLOPROTEINASE"/>
    <property type="match status" value="1"/>
</dbReference>
<feature type="domain" description="Peptidase metallopeptidase" evidence="12">
    <location>
        <begin position="146"/>
        <end position="302"/>
    </location>
</feature>
<evidence type="ECO:0000256" key="9">
    <source>
        <dbReference type="PIRSR" id="PIRSR621190-1"/>
    </source>
</evidence>
<feature type="binding site" evidence="10">
    <location>
        <position position="212"/>
    </location>
    <ligand>
        <name>Zn(2+)</name>
        <dbReference type="ChEBI" id="CHEBI:29105"/>
        <label>1</label>
    </ligand>
</feature>
<accession>A0AAV1RLD1</accession>
<dbReference type="GO" id="GO:0030198">
    <property type="term" value="P:extracellular matrix organization"/>
    <property type="evidence" value="ECO:0007669"/>
    <property type="project" value="TreeGrafter"/>
</dbReference>
<dbReference type="GO" id="GO:0004222">
    <property type="term" value="F:metalloendopeptidase activity"/>
    <property type="evidence" value="ECO:0007669"/>
    <property type="project" value="InterPro"/>
</dbReference>
<feature type="binding site" description="in inhibited form" evidence="10">
    <location>
        <position position="119"/>
    </location>
    <ligand>
        <name>Zn(2+)</name>
        <dbReference type="ChEBI" id="CHEBI:29105"/>
        <label>2</label>
        <note>catalytic</note>
    </ligand>
</feature>
<keyword evidence="2" id="KW-0645">Protease</keyword>
<reference evidence="13 14" key="1">
    <citation type="submission" date="2024-01" db="EMBL/GenBank/DDBJ databases">
        <authorList>
            <person name="Waweru B."/>
        </authorList>
    </citation>
    <scope>NUCLEOTIDE SEQUENCE [LARGE SCALE GENOMIC DNA]</scope>
</reference>
<keyword evidence="4 11" id="KW-0732">Signal</keyword>
<evidence type="ECO:0000256" key="11">
    <source>
        <dbReference type="SAM" id="SignalP"/>
    </source>
</evidence>
<feature type="binding site" evidence="10">
    <location>
        <position position="200"/>
    </location>
    <ligand>
        <name>Ca(2+)</name>
        <dbReference type="ChEBI" id="CHEBI:29108"/>
        <label>2</label>
    </ligand>
</feature>
<feature type="binding site" evidence="10">
    <location>
        <position position="268"/>
    </location>
    <ligand>
        <name>Zn(2+)</name>
        <dbReference type="ChEBI" id="CHEBI:29105"/>
        <label>2</label>
        <note>catalytic</note>
    </ligand>
</feature>
<proteinExistence type="inferred from homology"/>
<dbReference type="InterPro" id="IPR006026">
    <property type="entry name" value="Peptidase_Metallo"/>
</dbReference>
<dbReference type="AlphaFoldDB" id="A0AAV1RLD1"/>
<keyword evidence="7" id="KW-0482">Metalloprotease</keyword>
<evidence type="ECO:0000256" key="4">
    <source>
        <dbReference type="ARBA" id="ARBA00022729"/>
    </source>
</evidence>
<dbReference type="GO" id="GO:0031012">
    <property type="term" value="C:extracellular matrix"/>
    <property type="evidence" value="ECO:0007669"/>
    <property type="project" value="InterPro"/>
</dbReference>
<keyword evidence="10" id="KW-0106">Calcium</keyword>
<dbReference type="EMBL" id="CAWUPB010000994">
    <property type="protein sequence ID" value="CAK7336177.1"/>
    <property type="molecule type" value="Genomic_DNA"/>
</dbReference>
<evidence type="ECO:0000256" key="3">
    <source>
        <dbReference type="ARBA" id="ARBA00022723"/>
    </source>
</evidence>
<dbReference type="SMART" id="SM00235">
    <property type="entry name" value="ZnMc"/>
    <property type="match status" value="1"/>
</dbReference>
<keyword evidence="8" id="KW-0865">Zymogen</keyword>
<dbReference type="SUPFAM" id="SSF55486">
    <property type="entry name" value="Metalloproteases ('zincins'), catalytic domain"/>
    <property type="match status" value="1"/>
</dbReference>
<keyword evidence="6 10" id="KW-0862">Zinc</keyword>
<feature type="active site" evidence="9">
    <location>
        <position position="259"/>
    </location>
</feature>
<comment type="caution">
    <text evidence="13">The sequence shown here is derived from an EMBL/GenBank/DDBJ whole genome shotgun (WGS) entry which is preliminary data.</text>
</comment>
<keyword evidence="5" id="KW-0378">Hydrolase</keyword>
<dbReference type="GO" id="GO:0008270">
    <property type="term" value="F:zinc ion binding"/>
    <property type="evidence" value="ECO:0007669"/>
    <property type="project" value="InterPro"/>
</dbReference>
<feature type="binding site" evidence="10">
    <location>
        <position position="276"/>
    </location>
    <ligand>
        <name>Zn(2+)</name>
        <dbReference type="ChEBI" id="CHEBI:29105"/>
        <label>2</label>
        <note>catalytic</note>
    </ligand>
</feature>
<evidence type="ECO:0000256" key="2">
    <source>
        <dbReference type="ARBA" id="ARBA00022670"/>
    </source>
</evidence>
<keyword evidence="14" id="KW-1185">Reference proteome</keyword>
<feature type="binding site" evidence="10">
    <location>
        <position position="262"/>
    </location>
    <ligand>
        <name>Zn(2+)</name>
        <dbReference type="ChEBI" id="CHEBI:29105"/>
        <label>2</label>
        <note>catalytic</note>
    </ligand>
</feature>
<dbReference type="PANTHER" id="PTHR10201:SF323">
    <property type="entry name" value="MATRIX METALLOPROTEINASE-21"/>
    <property type="match status" value="1"/>
</dbReference>
<feature type="signal peptide" evidence="11">
    <location>
        <begin position="1"/>
        <end position="26"/>
    </location>
</feature>
<feature type="binding site" evidence="10">
    <location>
        <position position="236"/>
    </location>
    <ligand>
        <name>Ca(2+)</name>
        <dbReference type="ChEBI" id="CHEBI:29108"/>
        <label>3</label>
    </ligand>
</feature>
<feature type="chain" id="PRO_5043326322" description="Peptidase metallopeptidase domain-containing protein" evidence="11">
    <location>
        <begin position="27"/>
        <end position="302"/>
    </location>
</feature>
<dbReference type="InterPro" id="IPR021158">
    <property type="entry name" value="Pept_M10A_Zn_BS"/>
</dbReference>
<gene>
    <name evidence="13" type="ORF">DCAF_LOCUS11184</name>
</gene>
<dbReference type="GO" id="GO:0006508">
    <property type="term" value="P:proteolysis"/>
    <property type="evidence" value="ECO:0007669"/>
    <property type="project" value="UniProtKB-KW"/>
</dbReference>